<dbReference type="Proteomes" id="UP000184383">
    <property type="component" value="Unassembled WGS sequence"/>
</dbReference>
<dbReference type="InterPro" id="IPR011017">
    <property type="entry name" value="TRASH_dom"/>
</dbReference>
<dbReference type="FunFam" id="2.30.170.20:FF:000001">
    <property type="entry name" value="probable ribosome biogenesis protein RLP24"/>
    <property type="match status" value="1"/>
</dbReference>
<accession>A0A1L9S0D2</accession>
<protein>
    <recommendedName>
        <fullName evidence="2">Ribosome biogenesis protein RLP24</fullName>
    </recommendedName>
</protein>
<dbReference type="CDD" id="cd00472">
    <property type="entry name" value="Ribosomal_L24e_L24"/>
    <property type="match status" value="1"/>
</dbReference>
<dbReference type="InterPro" id="IPR056366">
    <property type="entry name" value="Ribosomal_eL24"/>
</dbReference>
<dbReference type="VEuPathDB" id="FungiDB:ASPWEDRAFT_33991"/>
<evidence type="ECO:0000313" key="7">
    <source>
        <dbReference type="Proteomes" id="UP000184383"/>
    </source>
</evidence>
<feature type="compositionally biased region" description="Basic and acidic residues" evidence="4">
    <location>
        <begin position="131"/>
        <end position="147"/>
    </location>
</feature>
<feature type="compositionally biased region" description="Acidic residues" evidence="4">
    <location>
        <begin position="178"/>
        <end position="189"/>
    </location>
</feature>
<organism evidence="6 7">
    <name type="scientific">Aspergillus wentii DTO 134E9</name>
    <dbReference type="NCBI Taxonomy" id="1073089"/>
    <lineage>
        <taxon>Eukaryota</taxon>
        <taxon>Fungi</taxon>
        <taxon>Dikarya</taxon>
        <taxon>Ascomycota</taxon>
        <taxon>Pezizomycotina</taxon>
        <taxon>Eurotiomycetes</taxon>
        <taxon>Eurotiomycetidae</taxon>
        <taxon>Eurotiales</taxon>
        <taxon>Aspergillaceae</taxon>
        <taxon>Aspergillus</taxon>
        <taxon>Aspergillus subgen. Cremei</taxon>
    </lineage>
</organism>
<evidence type="ECO:0000313" key="6">
    <source>
        <dbReference type="EMBL" id="OJJ40567.1"/>
    </source>
</evidence>
<evidence type="ECO:0000256" key="3">
    <source>
        <dbReference type="ARBA" id="ARBA00022517"/>
    </source>
</evidence>
<dbReference type="AlphaFoldDB" id="A0A1L9S0D2"/>
<dbReference type="RefSeq" id="XP_040694243.1">
    <property type="nucleotide sequence ID" value="XM_040833906.1"/>
</dbReference>
<feature type="compositionally biased region" description="Basic and acidic residues" evidence="4">
    <location>
        <begin position="164"/>
        <end position="176"/>
    </location>
</feature>
<dbReference type="Gene3D" id="2.30.170.20">
    <property type="entry name" value="Ribosomal protein L24e"/>
    <property type="match status" value="1"/>
</dbReference>
<dbReference type="Pfam" id="PF01246">
    <property type="entry name" value="Ribosomal_L24e"/>
    <property type="match status" value="1"/>
</dbReference>
<dbReference type="PANTHER" id="PTHR10792:SF8">
    <property type="entry name" value="RIBOSOME BIOGENESIS PROTEIN RLP24-RELATED"/>
    <property type="match status" value="1"/>
</dbReference>
<evidence type="ECO:0000256" key="2">
    <source>
        <dbReference type="ARBA" id="ARBA00018397"/>
    </source>
</evidence>
<evidence type="ECO:0000256" key="4">
    <source>
        <dbReference type="SAM" id="MobiDB-lite"/>
    </source>
</evidence>
<dbReference type="InterPro" id="IPR000988">
    <property type="entry name" value="Ribosomal_eL24-rel_N"/>
</dbReference>
<dbReference type="GO" id="GO:1902626">
    <property type="term" value="P:assembly of large subunit precursor of preribosome"/>
    <property type="evidence" value="ECO:0007669"/>
    <property type="project" value="UniProtKB-ARBA"/>
</dbReference>
<dbReference type="GeneID" id="63749754"/>
<dbReference type="GO" id="GO:0003735">
    <property type="term" value="F:structural constituent of ribosome"/>
    <property type="evidence" value="ECO:0007669"/>
    <property type="project" value="InterPro"/>
</dbReference>
<dbReference type="InterPro" id="IPR038630">
    <property type="entry name" value="L24e/L24_sf"/>
</dbReference>
<name>A0A1L9S0D2_ASPWE</name>
<sequence>MRVEACHFCSRPTYPSKGITYVRNDSKSFRFCRSKCHKNFKMKRQPRKLKWTKTHRMQAGKEMLVDSTAQFAARRNVPEKYNRDLMGHTIEAMERIGEIRERRERAFYKKRLAGKEERELEEDRKLVAENEHLLPRHLRSGEQHETEAGESVAPQTTQKSKVFGGERRRLKARVDGGVEMDNDNDMDMD</sequence>
<feature type="domain" description="TRASH" evidence="5">
    <location>
        <begin position="6"/>
        <end position="44"/>
    </location>
</feature>
<proteinExistence type="inferred from homology"/>
<dbReference type="OrthoDB" id="10262490at2759"/>
<dbReference type="STRING" id="1073089.A0A1L9S0D2"/>
<evidence type="ECO:0000259" key="5">
    <source>
        <dbReference type="SMART" id="SM00746"/>
    </source>
</evidence>
<evidence type="ECO:0000256" key="1">
    <source>
        <dbReference type="ARBA" id="ARBA00005647"/>
    </source>
</evidence>
<gene>
    <name evidence="6" type="ORF">ASPWEDRAFT_33991</name>
</gene>
<dbReference type="SMART" id="SM00746">
    <property type="entry name" value="TRASH"/>
    <property type="match status" value="1"/>
</dbReference>
<feature type="region of interest" description="Disordered" evidence="4">
    <location>
        <begin position="131"/>
        <end position="189"/>
    </location>
</feature>
<dbReference type="EMBL" id="KV878209">
    <property type="protein sequence ID" value="OJJ40567.1"/>
    <property type="molecule type" value="Genomic_DNA"/>
</dbReference>
<dbReference type="PANTHER" id="PTHR10792">
    <property type="entry name" value="60S RIBOSOMAL PROTEIN L24"/>
    <property type="match status" value="1"/>
</dbReference>
<dbReference type="GO" id="GO:0005730">
    <property type="term" value="C:nucleolus"/>
    <property type="evidence" value="ECO:0007669"/>
    <property type="project" value="TreeGrafter"/>
</dbReference>
<keyword evidence="7" id="KW-1185">Reference proteome</keyword>
<reference evidence="7" key="1">
    <citation type="journal article" date="2017" name="Genome Biol.">
        <title>Comparative genomics reveals high biological diversity and specific adaptations in the industrially and medically important fungal genus Aspergillus.</title>
        <authorList>
            <person name="de Vries R.P."/>
            <person name="Riley R."/>
            <person name="Wiebenga A."/>
            <person name="Aguilar-Osorio G."/>
            <person name="Amillis S."/>
            <person name="Uchima C.A."/>
            <person name="Anderluh G."/>
            <person name="Asadollahi M."/>
            <person name="Askin M."/>
            <person name="Barry K."/>
            <person name="Battaglia E."/>
            <person name="Bayram O."/>
            <person name="Benocci T."/>
            <person name="Braus-Stromeyer S.A."/>
            <person name="Caldana C."/>
            <person name="Canovas D."/>
            <person name="Cerqueira G.C."/>
            <person name="Chen F."/>
            <person name="Chen W."/>
            <person name="Choi C."/>
            <person name="Clum A."/>
            <person name="Dos Santos R.A."/>
            <person name="Damasio A.R."/>
            <person name="Diallinas G."/>
            <person name="Emri T."/>
            <person name="Fekete E."/>
            <person name="Flipphi M."/>
            <person name="Freyberg S."/>
            <person name="Gallo A."/>
            <person name="Gournas C."/>
            <person name="Habgood R."/>
            <person name="Hainaut M."/>
            <person name="Harispe M.L."/>
            <person name="Henrissat B."/>
            <person name="Hilden K.S."/>
            <person name="Hope R."/>
            <person name="Hossain A."/>
            <person name="Karabika E."/>
            <person name="Karaffa L."/>
            <person name="Karanyi Z."/>
            <person name="Krasevec N."/>
            <person name="Kuo A."/>
            <person name="Kusch H."/>
            <person name="LaButti K."/>
            <person name="Lagendijk E.L."/>
            <person name="Lapidus A."/>
            <person name="Levasseur A."/>
            <person name="Lindquist E."/>
            <person name="Lipzen A."/>
            <person name="Logrieco A.F."/>
            <person name="MacCabe A."/>
            <person name="Maekelae M.R."/>
            <person name="Malavazi I."/>
            <person name="Melin P."/>
            <person name="Meyer V."/>
            <person name="Mielnichuk N."/>
            <person name="Miskei M."/>
            <person name="Molnar A.P."/>
            <person name="Mule G."/>
            <person name="Ngan C.Y."/>
            <person name="Orejas M."/>
            <person name="Orosz E."/>
            <person name="Ouedraogo J.P."/>
            <person name="Overkamp K.M."/>
            <person name="Park H.-S."/>
            <person name="Perrone G."/>
            <person name="Piumi F."/>
            <person name="Punt P.J."/>
            <person name="Ram A.F."/>
            <person name="Ramon A."/>
            <person name="Rauscher S."/>
            <person name="Record E."/>
            <person name="Riano-Pachon D.M."/>
            <person name="Robert V."/>
            <person name="Roehrig J."/>
            <person name="Ruller R."/>
            <person name="Salamov A."/>
            <person name="Salih N.S."/>
            <person name="Samson R.A."/>
            <person name="Sandor E."/>
            <person name="Sanguinetti M."/>
            <person name="Schuetze T."/>
            <person name="Sepcic K."/>
            <person name="Shelest E."/>
            <person name="Sherlock G."/>
            <person name="Sophianopoulou V."/>
            <person name="Squina F.M."/>
            <person name="Sun H."/>
            <person name="Susca A."/>
            <person name="Todd R.B."/>
            <person name="Tsang A."/>
            <person name="Unkles S.E."/>
            <person name="van de Wiele N."/>
            <person name="van Rossen-Uffink D."/>
            <person name="Oliveira J.V."/>
            <person name="Vesth T.C."/>
            <person name="Visser J."/>
            <person name="Yu J.-H."/>
            <person name="Zhou M."/>
            <person name="Andersen M.R."/>
            <person name="Archer D.B."/>
            <person name="Baker S.E."/>
            <person name="Benoit I."/>
            <person name="Brakhage A.A."/>
            <person name="Braus G.H."/>
            <person name="Fischer R."/>
            <person name="Frisvad J.C."/>
            <person name="Goldman G.H."/>
            <person name="Houbraken J."/>
            <person name="Oakley B."/>
            <person name="Pocsi I."/>
            <person name="Scazzocchio C."/>
            <person name="Seiboth B."/>
            <person name="vanKuyk P.A."/>
            <person name="Wortman J."/>
            <person name="Dyer P.S."/>
            <person name="Grigoriev I.V."/>
        </authorList>
    </citation>
    <scope>NUCLEOTIDE SEQUENCE [LARGE SCALE GENOMIC DNA]</scope>
    <source>
        <strain evidence="7">DTO 134E9</strain>
    </source>
</reference>
<dbReference type="SUPFAM" id="SSF57716">
    <property type="entry name" value="Glucocorticoid receptor-like (DNA-binding domain)"/>
    <property type="match status" value="1"/>
</dbReference>
<keyword evidence="3" id="KW-0690">Ribosome biogenesis</keyword>
<comment type="similarity">
    <text evidence="1">Belongs to the eukaryotic ribosomal protein eL24 family.</text>
</comment>